<feature type="transmembrane region" description="Helical" evidence="16">
    <location>
        <begin position="1099"/>
        <end position="1121"/>
    </location>
</feature>
<dbReference type="SFLD" id="SFLDF00027">
    <property type="entry name" value="p-type_atpase"/>
    <property type="match status" value="1"/>
</dbReference>
<proteinExistence type="inferred from homology"/>
<evidence type="ECO:0000256" key="2">
    <source>
        <dbReference type="ARBA" id="ARBA00008109"/>
    </source>
</evidence>
<feature type="binding site" evidence="14">
    <location>
        <position position="873"/>
    </location>
    <ligand>
        <name>ATP</name>
        <dbReference type="ChEBI" id="CHEBI:30616"/>
    </ligand>
</feature>
<dbReference type="PROSITE" id="PS00154">
    <property type="entry name" value="ATPASE_E1_E2"/>
    <property type="match status" value="1"/>
</dbReference>
<feature type="binding site" evidence="14">
    <location>
        <position position="659"/>
    </location>
    <ligand>
        <name>ATP</name>
        <dbReference type="ChEBI" id="CHEBI:30616"/>
    </ligand>
</feature>
<evidence type="ECO:0000256" key="7">
    <source>
        <dbReference type="ARBA" id="ARBA00022842"/>
    </source>
</evidence>
<evidence type="ECO:0000256" key="1">
    <source>
        <dbReference type="ARBA" id="ARBA00004141"/>
    </source>
</evidence>
<dbReference type="InterPro" id="IPR018303">
    <property type="entry name" value="ATPase_P-typ_P_site"/>
</dbReference>
<evidence type="ECO:0000256" key="3">
    <source>
        <dbReference type="ARBA" id="ARBA00022692"/>
    </source>
</evidence>
<keyword evidence="5 14" id="KW-0547">Nucleotide-binding</keyword>
<evidence type="ECO:0000256" key="11">
    <source>
        <dbReference type="ARBA" id="ARBA00034036"/>
    </source>
</evidence>
<feature type="active site" description="4-aspartylphosphate intermediate" evidence="13">
    <location>
        <position position="505"/>
    </location>
</feature>
<feature type="binding site" evidence="14">
    <location>
        <position position="636"/>
    </location>
    <ligand>
        <name>ATP</name>
        <dbReference type="ChEBI" id="CHEBI:30616"/>
    </ligand>
</feature>
<dbReference type="Pfam" id="PF16209">
    <property type="entry name" value="PhoLip_ATPase_N"/>
    <property type="match status" value="1"/>
</dbReference>
<dbReference type="PANTHER" id="PTHR24092:SF218">
    <property type="entry name" value="PHOSPHOLIPID-TRANSPORTING ATPASE"/>
    <property type="match status" value="1"/>
</dbReference>
<keyword evidence="8 16" id="KW-1278">Translocase</keyword>
<feature type="binding site" evidence="14">
    <location>
        <position position="897"/>
    </location>
    <ligand>
        <name>ATP</name>
        <dbReference type="ChEBI" id="CHEBI:30616"/>
    </ligand>
</feature>
<dbReference type="SFLD" id="SFLDS00003">
    <property type="entry name" value="Haloacid_Dehalogenase"/>
    <property type="match status" value="1"/>
</dbReference>
<dbReference type="NCBIfam" id="TIGR01494">
    <property type="entry name" value="ATPase_P-type"/>
    <property type="match status" value="1"/>
</dbReference>
<evidence type="ECO:0000259" key="20">
    <source>
        <dbReference type="Pfam" id="PF16212"/>
    </source>
</evidence>
<dbReference type="InterPro" id="IPR036412">
    <property type="entry name" value="HAD-like_sf"/>
</dbReference>
<evidence type="ECO:0000256" key="8">
    <source>
        <dbReference type="ARBA" id="ARBA00022967"/>
    </source>
</evidence>
<keyword evidence="10 16" id="KW-0472">Membrane</keyword>
<dbReference type="AlphaFoldDB" id="A0AAD5XR10"/>
<evidence type="ECO:0000256" key="9">
    <source>
        <dbReference type="ARBA" id="ARBA00022989"/>
    </source>
</evidence>
<dbReference type="SUPFAM" id="SSF81653">
    <property type="entry name" value="Calcium ATPase, transduction domain A"/>
    <property type="match status" value="1"/>
</dbReference>
<dbReference type="GO" id="GO:0140326">
    <property type="term" value="F:ATPase-coupled intramembrane lipid transporter activity"/>
    <property type="evidence" value="ECO:0007669"/>
    <property type="project" value="UniProtKB-EC"/>
</dbReference>
<dbReference type="GO" id="GO:0000287">
    <property type="term" value="F:magnesium ion binding"/>
    <property type="evidence" value="ECO:0007669"/>
    <property type="project" value="UniProtKB-UniRule"/>
</dbReference>
<dbReference type="Gene3D" id="3.40.1110.10">
    <property type="entry name" value="Calcium-transporting ATPase, cytoplasmic domain N"/>
    <property type="match status" value="1"/>
</dbReference>
<feature type="transmembrane region" description="Helical" evidence="16">
    <location>
        <begin position="1141"/>
        <end position="1163"/>
    </location>
</feature>
<keyword evidence="22" id="KW-1185">Reference proteome</keyword>
<dbReference type="NCBIfam" id="TIGR01652">
    <property type="entry name" value="ATPase-Plipid"/>
    <property type="match status" value="1"/>
</dbReference>
<feature type="binding site" evidence="14">
    <location>
        <position position="505"/>
    </location>
    <ligand>
        <name>ATP</name>
        <dbReference type="ChEBI" id="CHEBI:30616"/>
    </ligand>
</feature>
<keyword evidence="6 14" id="KW-0067">ATP-binding</keyword>
<feature type="transmembrane region" description="Helical" evidence="16">
    <location>
        <begin position="983"/>
        <end position="1003"/>
    </location>
</feature>
<dbReference type="InterPro" id="IPR044492">
    <property type="entry name" value="P_typ_ATPase_HD_dom"/>
</dbReference>
<comment type="caution">
    <text evidence="21">The sequence shown here is derived from an EMBL/GenBank/DDBJ whole genome shotgun (WGS) entry which is preliminary data.</text>
</comment>
<dbReference type="InterPro" id="IPR008250">
    <property type="entry name" value="ATPase_P-typ_transduc_dom_A_sf"/>
</dbReference>
<feature type="coiled-coil region" evidence="17">
    <location>
        <begin position="700"/>
        <end position="734"/>
    </location>
</feature>
<feature type="binding site" evidence="14">
    <location>
        <position position="867"/>
    </location>
    <ligand>
        <name>ATP</name>
        <dbReference type="ChEBI" id="CHEBI:30616"/>
    </ligand>
</feature>
<dbReference type="InterPro" id="IPR032631">
    <property type="entry name" value="P-type_ATPase_N"/>
</dbReference>
<dbReference type="Pfam" id="PF13246">
    <property type="entry name" value="Cation_ATPase"/>
    <property type="match status" value="1"/>
</dbReference>
<dbReference type="InterPro" id="IPR023214">
    <property type="entry name" value="HAD_sf"/>
</dbReference>
<dbReference type="GO" id="GO:0016887">
    <property type="term" value="F:ATP hydrolysis activity"/>
    <property type="evidence" value="ECO:0007669"/>
    <property type="project" value="InterPro"/>
</dbReference>
<dbReference type="PANTHER" id="PTHR24092">
    <property type="entry name" value="PROBABLE PHOSPHOLIPID-TRANSPORTING ATPASE"/>
    <property type="match status" value="1"/>
</dbReference>
<evidence type="ECO:0000313" key="22">
    <source>
        <dbReference type="Proteomes" id="UP001212152"/>
    </source>
</evidence>
<feature type="compositionally biased region" description="Polar residues" evidence="18">
    <location>
        <begin position="42"/>
        <end position="55"/>
    </location>
</feature>
<dbReference type="GO" id="GO:0045332">
    <property type="term" value="P:phospholipid translocation"/>
    <property type="evidence" value="ECO:0007669"/>
    <property type="project" value="TreeGrafter"/>
</dbReference>
<dbReference type="SUPFAM" id="SSF56784">
    <property type="entry name" value="HAD-like"/>
    <property type="match status" value="1"/>
</dbReference>
<keyword evidence="3 16" id="KW-0812">Transmembrane</keyword>
<evidence type="ECO:0000256" key="16">
    <source>
        <dbReference type="RuleBase" id="RU362033"/>
    </source>
</evidence>
<evidence type="ECO:0000256" key="5">
    <source>
        <dbReference type="ARBA" id="ARBA00022741"/>
    </source>
</evidence>
<keyword evidence="17" id="KW-0175">Coiled coil</keyword>
<reference evidence="21" key="1">
    <citation type="submission" date="2020-05" db="EMBL/GenBank/DDBJ databases">
        <title>Phylogenomic resolution of chytrid fungi.</title>
        <authorList>
            <person name="Stajich J.E."/>
            <person name="Amses K."/>
            <person name="Simmons R."/>
            <person name="Seto K."/>
            <person name="Myers J."/>
            <person name="Bonds A."/>
            <person name="Quandt C.A."/>
            <person name="Barry K."/>
            <person name="Liu P."/>
            <person name="Grigoriev I."/>
            <person name="Longcore J.E."/>
            <person name="James T.Y."/>
        </authorList>
    </citation>
    <scope>NUCLEOTIDE SEQUENCE</scope>
    <source>
        <strain evidence="21">JEL0379</strain>
    </source>
</reference>
<dbReference type="Pfam" id="PF16212">
    <property type="entry name" value="PhoLip_ATPase_C"/>
    <property type="match status" value="1"/>
</dbReference>
<feature type="compositionally biased region" description="Low complexity" evidence="18">
    <location>
        <begin position="22"/>
        <end position="31"/>
    </location>
</feature>
<dbReference type="Gene3D" id="2.70.150.10">
    <property type="entry name" value="Calcium-transporting ATPase, cytoplasmic transduction domain A"/>
    <property type="match status" value="1"/>
</dbReference>
<evidence type="ECO:0000256" key="15">
    <source>
        <dbReference type="PIRSR" id="PIRSR606539-3"/>
    </source>
</evidence>
<dbReference type="Gene3D" id="3.40.50.1000">
    <property type="entry name" value="HAD superfamily/HAD-like"/>
    <property type="match status" value="1"/>
</dbReference>
<dbReference type="SUPFAM" id="SSF81660">
    <property type="entry name" value="Metal cation-transporting ATPase, ATP-binding domain N"/>
    <property type="match status" value="1"/>
</dbReference>
<dbReference type="InterPro" id="IPR032630">
    <property type="entry name" value="P_typ_ATPase_c"/>
</dbReference>
<feature type="binding site" evidence="15">
    <location>
        <position position="505"/>
    </location>
    <ligand>
        <name>Mg(2+)</name>
        <dbReference type="ChEBI" id="CHEBI:18420"/>
    </ligand>
</feature>
<evidence type="ECO:0000313" key="21">
    <source>
        <dbReference type="EMBL" id="KAJ3185395.1"/>
    </source>
</evidence>
<feature type="domain" description="P-type ATPase N-terminal" evidence="19">
    <location>
        <begin position="118"/>
        <end position="171"/>
    </location>
</feature>
<comment type="catalytic activity">
    <reaction evidence="12">
        <text>a 1,2-diacyl-sn-glycero-3-phosphoethanolamine(out) + ATP + H2O = a 1,2-diacyl-sn-glycero-3-phosphoethanolamine(in) + ADP + phosphate + H(+)</text>
        <dbReference type="Rhea" id="RHEA:66132"/>
        <dbReference type="ChEBI" id="CHEBI:15377"/>
        <dbReference type="ChEBI" id="CHEBI:15378"/>
        <dbReference type="ChEBI" id="CHEBI:30616"/>
        <dbReference type="ChEBI" id="CHEBI:43474"/>
        <dbReference type="ChEBI" id="CHEBI:64612"/>
        <dbReference type="ChEBI" id="CHEBI:456216"/>
    </reaction>
    <physiologicalReaction direction="left-to-right" evidence="12">
        <dbReference type="Rhea" id="RHEA:66133"/>
    </physiologicalReaction>
</comment>
<feature type="transmembrane region" description="Helical" evidence="16">
    <location>
        <begin position="368"/>
        <end position="387"/>
    </location>
</feature>
<name>A0AAD5XR10_9FUNG</name>
<dbReference type="FunFam" id="3.40.50.1000:FF:000084">
    <property type="entry name" value="Phospholipid-transporting ATPase"/>
    <property type="match status" value="1"/>
</dbReference>
<keyword evidence="7 15" id="KW-0460">Magnesium</keyword>
<feature type="binding site" evidence="14">
    <location>
        <position position="693"/>
    </location>
    <ligand>
        <name>ATP</name>
        <dbReference type="ChEBI" id="CHEBI:30616"/>
    </ligand>
</feature>
<keyword evidence="9 16" id="KW-1133">Transmembrane helix</keyword>
<feature type="binding site" evidence="14">
    <location>
        <position position="774"/>
    </location>
    <ligand>
        <name>ATP</name>
        <dbReference type="ChEBI" id="CHEBI:30616"/>
    </ligand>
</feature>
<dbReference type="InterPro" id="IPR023298">
    <property type="entry name" value="ATPase_P-typ_TM_dom_sf"/>
</dbReference>
<feature type="binding site" evidence="14">
    <location>
        <position position="507"/>
    </location>
    <ligand>
        <name>ATP</name>
        <dbReference type="ChEBI" id="CHEBI:30616"/>
    </ligand>
</feature>
<evidence type="ECO:0000256" key="6">
    <source>
        <dbReference type="ARBA" id="ARBA00022840"/>
    </source>
</evidence>
<feature type="transmembrane region" description="Helical" evidence="16">
    <location>
        <begin position="1067"/>
        <end position="1087"/>
    </location>
</feature>
<accession>A0AAD5XR10</accession>
<dbReference type="InterPro" id="IPR023299">
    <property type="entry name" value="ATPase_P-typ_cyto_dom_N"/>
</dbReference>
<gene>
    <name evidence="21" type="ORF">HDU87_000013</name>
</gene>
<dbReference type="EMBL" id="JADGJQ010000001">
    <property type="protein sequence ID" value="KAJ3185395.1"/>
    <property type="molecule type" value="Genomic_DNA"/>
</dbReference>
<evidence type="ECO:0000256" key="10">
    <source>
        <dbReference type="ARBA" id="ARBA00023136"/>
    </source>
</evidence>
<keyword evidence="4 15" id="KW-0479">Metal-binding</keyword>
<feature type="binding site" evidence="14">
    <location>
        <position position="775"/>
    </location>
    <ligand>
        <name>ATP</name>
        <dbReference type="ChEBI" id="CHEBI:30616"/>
    </ligand>
</feature>
<comment type="similarity">
    <text evidence="2 16">Belongs to the cation transport ATPase (P-type) (TC 3.A.3) family. Type IV subfamily.</text>
</comment>
<dbReference type="EC" id="7.6.2.1" evidence="16"/>
<dbReference type="SUPFAM" id="SSF81665">
    <property type="entry name" value="Calcium ATPase, transmembrane domain M"/>
    <property type="match status" value="1"/>
</dbReference>
<evidence type="ECO:0000256" key="13">
    <source>
        <dbReference type="PIRSR" id="PIRSR606539-1"/>
    </source>
</evidence>
<feature type="binding site" evidence="15">
    <location>
        <position position="897"/>
    </location>
    <ligand>
        <name>Mg(2+)</name>
        <dbReference type="ChEBI" id="CHEBI:18420"/>
    </ligand>
</feature>
<feature type="binding site" evidence="14">
    <location>
        <position position="896"/>
    </location>
    <ligand>
        <name>ATP</name>
        <dbReference type="ChEBI" id="CHEBI:30616"/>
    </ligand>
</feature>
<feature type="binding site" evidence="14">
    <location>
        <position position="590"/>
    </location>
    <ligand>
        <name>ATP</name>
        <dbReference type="ChEBI" id="CHEBI:30616"/>
    </ligand>
</feature>
<feature type="transmembrane region" description="Helical" evidence="16">
    <location>
        <begin position="1036"/>
        <end position="1055"/>
    </location>
</feature>
<comment type="catalytic activity">
    <reaction evidence="11 16">
        <text>ATP + H2O + phospholipidSide 1 = ADP + phosphate + phospholipidSide 2.</text>
        <dbReference type="EC" id="7.6.2.1"/>
    </reaction>
</comment>
<dbReference type="InterPro" id="IPR006539">
    <property type="entry name" value="P-type_ATPase_IV"/>
</dbReference>
<feature type="transmembrane region" description="Helical" evidence="16">
    <location>
        <begin position="950"/>
        <end position="971"/>
    </location>
</feature>
<evidence type="ECO:0000256" key="4">
    <source>
        <dbReference type="ARBA" id="ARBA00022723"/>
    </source>
</evidence>
<evidence type="ECO:0000256" key="14">
    <source>
        <dbReference type="PIRSR" id="PIRSR606539-2"/>
    </source>
</evidence>
<dbReference type="Proteomes" id="UP001212152">
    <property type="component" value="Unassembled WGS sequence"/>
</dbReference>
<dbReference type="GO" id="GO:0005524">
    <property type="term" value="F:ATP binding"/>
    <property type="evidence" value="ECO:0007669"/>
    <property type="project" value="UniProtKB-UniRule"/>
</dbReference>
<comment type="cofactor">
    <cofactor evidence="15">
        <name>Mg(2+)</name>
        <dbReference type="ChEBI" id="CHEBI:18420"/>
    </cofactor>
</comment>
<dbReference type="InterPro" id="IPR001757">
    <property type="entry name" value="P_typ_ATPase"/>
</dbReference>
<dbReference type="PRINTS" id="PR00119">
    <property type="entry name" value="CATATPASE"/>
</dbReference>
<dbReference type="GO" id="GO:0005886">
    <property type="term" value="C:plasma membrane"/>
    <property type="evidence" value="ECO:0007669"/>
    <property type="project" value="TreeGrafter"/>
</dbReference>
<feature type="binding site" evidence="15">
    <location>
        <position position="507"/>
    </location>
    <ligand>
        <name>Mg(2+)</name>
        <dbReference type="ChEBI" id="CHEBI:18420"/>
    </ligand>
</feature>
<sequence>MSPEDGPPSSGDHALADLSHSAPSPANTATTTGGGAVPPLQKASTLQPQKQSNLQVHDDDDDNLSDLPGVEAGGKTAVRKSPTERFVAAVHKANPFARKDVSDDIPYEVAFPCPEHNYKLTSNYIRTTKYTVYTFLPKTLYYQFRRFYNIYFLAGALSVIAGASSLSPTSQILPLVIVLMFSLAKEAYEDYYRYIADRAANTGPIILLRNGVRIATTRQFIQPGDIVYLEKGDKSPVDAVILSSNYEDGTCFVETAELDGETNLKRRSAVVELAHYNIDEQVAKLRGMIQCEQPNDKLNTFDGLISVSIPGQPPANFALTPTNIVLRGSNIRNTTFVYALVVYTGGNTKIIRNLKKPKLKTSTLEKKINWLVIGAFVVNAALLVSSVCLEWRFYKNIYDQEVIAKTTDPINYPVLWYLGPQDSNPSRHVLYTFISFFGMYTYVIPISLFVSIEIVRVIQAKYIQWDRAMRSYQENSDGSVLTVKAKANNSNLNEDLAVVEYVFSDKTGTVTRNEMKVIGWYLDGIGNLPAGIAEGAGKLGNMLSQNQVDDDAKQRIVGFGRALALCHNVIPAPDPRKKDALLYESQSPDESALLHGIKTDGFTLLSRTKNSIKIRDHTCADSAATLDFTQLALLDFTSDRKRMSIIVRDPQGAITLYCKGADNIVMERLAADQAELFHHADESLKHYSEQGFRTLVVAYRTLTDAEYEDFRRKLDEAERALTNREESIATVCEEIERELIFLGVTAIEDRLQDQVPETIEFLVECGIKVWLLTGDKMETAINIGMSSRLILPDMLVLILDAHAEDDLSHQVETFTKQLAPGGTEPAKRAALIIPGSTLATLFSPQHPHLPPLLLTLSQLCTTVIACRVTPLQKALVVQLVQRNLKCITLAIGDGANDVSMIQAANVGVGVVGREGTQAVRAADYAIGEFRHLARLLTVHGRWSRLRLSSLVFYSFYKNLVMIMIQWWFGFLCAWSGQLVYEEIFLTGFNIVFTSLPPLFIAIFDYDARPDVLLANPQLYKSIRHGLYWSRTRMIRTLIEALATSTLIFYFVYLPFHDNTLDQNGYTSGYYTQTYLFSTPMLVVVLIRASMMNAVWIGRWACVTLGVLVASLIFNLIVMGIVEWAKWVDQGTFESVHVLRGFWIVTFLVVSTCSGGVLLIKYFYHHFWPSDTDILQEESADLALASHVSRTKAVDRNDQAEMGVADRVADL</sequence>
<evidence type="ECO:0000256" key="17">
    <source>
        <dbReference type="SAM" id="Coils"/>
    </source>
</evidence>
<feature type="binding site" evidence="14">
    <location>
        <position position="506"/>
    </location>
    <ligand>
        <name>ATP</name>
        <dbReference type="ChEBI" id="CHEBI:30616"/>
    </ligand>
</feature>
<protein>
    <recommendedName>
        <fullName evidence="16">Phospholipid-transporting ATPase</fullName>
        <ecNumber evidence="16">7.6.2.1</ecNumber>
    </recommendedName>
</protein>
<feature type="binding site" evidence="15">
    <location>
        <position position="893"/>
    </location>
    <ligand>
        <name>Mg(2+)</name>
        <dbReference type="ChEBI" id="CHEBI:18420"/>
    </ligand>
</feature>
<feature type="transmembrane region" description="Helical" evidence="16">
    <location>
        <begin position="429"/>
        <end position="452"/>
    </location>
</feature>
<organism evidence="21 22">
    <name type="scientific">Geranomyces variabilis</name>
    <dbReference type="NCBI Taxonomy" id="109894"/>
    <lineage>
        <taxon>Eukaryota</taxon>
        <taxon>Fungi</taxon>
        <taxon>Fungi incertae sedis</taxon>
        <taxon>Chytridiomycota</taxon>
        <taxon>Chytridiomycota incertae sedis</taxon>
        <taxon>Chytridiomycetes</taxon>
        <taxon>Spizellomycetales</taxon>
        <taxon>Powellomycetaceae</taxon>
        <taxon>Geranomyces</taxon>
    </lineage>
</organism>
<evidence type="ECO:0000256" key="18">
    <source>
        <dbReference type="SAM" id="MobiDB-lite"/>
    </source>
</evidence>
<comment type="subcellular location">
    <subcellularLocation>
        <location evidence="1 16">Membrane</location>
        <topology evidence="1 16">Multi-pass membrane protein</topology>
    </subcellularLocation>
</comment>
<feature type="binding site" evidence="14">
    <location>
        <position position="773"/>
    </location>
    <ligand>
        <name>ATP</name>
        <dbReference type="ChEBI" id="CHEBI:30616"/>
    </ligand>
</feature>
<evidence type="ECO:0000259" key="19">
    <source>
        <dbReference type="Pfam" id="PF16209"/>
    </source>
</evidence>
<feature type="region of interest" description="Disordered" evidence="18">
    <location>
        <begin position="1"/>
        <end position="78"/>
    </location>
</feature>
<feature type="domain" description="P-type ATPase C-terminal" evidence="20">
    <location>
        <begin position="919"/>
        <end position="1169"/>
    </location>
</feature>
<dbReference type="SFLD" id="SFLDG00002">
    <property type="entry name" value="C1.7:_P-type_atpase_like"/>
    <property type="match status" value="1"/>
</dbReference>
<evidence type="ECO:0000256" key="12">
    <source>
        <dbReference type="ARBA" id="ARBA00049128"/>
    </source>
</evidence>